<name>A0A1E5W648_9POAL</name>
<dbReference type="AlphaFoldDB" id="A0A1E5W648"/>
<organism evidence="1 2">
    <name type="scientific">Dichanthelium oligosanthes</name>
    <dbReference type="NCBI Taxonomy" id="888268"/>
    <lineage>
        <taxon>Eukaryota</taxon>
        <taxon>Viridiplantae</taxon>
        <taxon>Streptophyta</taxon>
        <taxon>Embryophyta</taxon>
        <taxon>Tracheophyta</taxon>
        <taxon>Spermatophyta</taxon>
        <taxon>Magnoliopsida</taxon>
        <taxon>Liliopsida</taxon>
        <taxon>Poales</taxon>
        <taxon>Poaceae</taxon>
        <taxon>PACMAD clade</taxon>
        <taxon>Panicoideae</taxon>
        <taxon>Panicodae</taxon>
        <taxon>Paniceae</taxon>
        <taxon>Dichantheliinae</taxon>
        <taxon>Dichanthelium</taxon>
    </lineage>
</organism>
<keyword evidence="2" id="KW-1185">Reference proteome</keyword>
<accession>A0A1E5W648</accession>
<evidence type="ECO:0000313" key="2">
    <source>
        <dbReference type="Proteomes" id="UP000095767"/>
    </source>
</evidence>
<dbReference type="PANTHER" id="PTHR47851">
    <property type="entry name" value="OS06G0588700 PROTEIN-RELATED"/>
    <property type="match status" value="1"/>
</dbReference>
<protein>
    <submittedName>
        <fullName evidence="1">Uncharacterized protein</fullName>
    </submittedName>
</protein>
<gene>
    <name evidence="1" type="ORF">BAE44_0006138</name>
</gene>
<dbReference type="OrthoDB" id="671245at2759"/>
<dbReference type="STRING" id="888268.A0A1E5W648"/>
<reference evidence="1 2" key="1">
    <citation type="submission" date="2016-09" db="EMBL/GenBank/DDBJ databases">
        <title>The draft genome of Dichanthelium oligosanthes: A C3 panicoid grass species.</title>
        <authorList>
            <person name="Studer A.J."/>
            <person name="Schnable J.C."/>
            <person name="Brutnell T.P."/>
        </authorList>
    </citation>
    <scope>NUCLEOTIDE SEQUENCE [LARGE SCALE GENOMIC DNA]</scope>
    <source>
        <strain evidence="2">cv. Kellogg 1175</strain>
        <tissue evidence="1">Leaf</tissue>
    </source>
</reference>
<proteinExistence type="predicted"/>
<dbReference type="PANTHER" id="PTHR47851:SF8">
    <property type="entry name" value="NO APICAL MERISTEM-ASSOCIATED C-TERMINAL DOMAIN-CONTAINING PROTEIN"/>
    <property type="match status" value="1"/>
</dbReference>
<dbReference type="EMBL" id="LWDX02020302">
    <property type="protein sequence ID" value="OEL32847.1"/>
    <property type="molecule type" value="Genomic_DNA"/>
</dbReference>
<dbReference type="Proteomes" id="UP000095767">
    <property type="component" value="Unassembled WGS sequence"/>
</dbReference>
<comment type="caution">
    <text evidence="1">The sequence shown here is derived from an EMBL/GenBank/DDBJ whole genome shotgun (WGS) entry which is preliminary data.</text>
</comment>
<sequence length="138" mass="15778">MEVMLLLRVMSWELGDGLGDELGNGLGTNENISPIVAKRAKEKMSANHDSPKGKKKKTFRDHCIKRLVDAYEKKAQSSSATSAMVDYVRDKIAEMLELVDEHYYATQLLKKKENRDVFITFKTSIGRLNWLRRASEDK</sequence>
<evidence type="ECO:0000313" key="1">
    <source>
        <dbReference type="EMBL" id="OEL32847.1"/>
    </source>
</evidence>